<name>A0A183N919_9TREM</name>
<sequence>MVGGSRLRTDGVELHACIDLPNTIDMVDLIAGVTISDGEHLKVGQLTNEQFTSILIINWNNLDEIPPVKVN</sequence>
<dbReference type="AlphaFoldDB" id="A0A183N919"/>
<evidence type="ECO:0000313" key="2">
    <source>
        <dbReference type="Proteomes" id="UP000277204"/>
    </source>
</evidence>
<dbReference type="Proteomes" id="UP000277204">
    <property type="component" value="Unassembled WGS sequence"/>
</dbReference>
<keyword evidence="2" id="KW-1185">Reference proteome</keyword>
<proteinExistence type="predicted"/>
<evidence type="ECO:0000313" key="1">
    <source>
        <dbReference type="EMBL" id="VDP52835.1"/>
    </source>
</evidence>
<protein>
    <submittedName>
        <fullName evidence="1">Uncharacterized protein</fullName>
    </submittedName>
</protein>
<organism evidence="1 2">
    <name type="scientific">Schistosoma margrebowiei</name>
    <dbReference type="NCBI Taxonomy" id="48269"/>
    <lineage>
        <taxon>Eukaryota</taxon>
        <taxon>Metazoa</taxon>
        <taxon>Spiralia</taxon>
        <taxon>Lophotrochozoa</taxon>
        <taxon>Platyhelminthes</taxon>
        <taxon>Trematoda</taxon>
        <taxon>Digenea</taxon>
        <taxon>Strigeidida</taxon>
        <taxon>Schistosomatoidea</taxon>
        <taxon>Schistosomatidae</taxon>
        <taxon>Schistosoma</taxon>
    </lineage>
</organism>
<accession>A0A183N919</accession>
<gene>
    <name evidence="1" type="ORF">SMRZ_LOCUS24794</name>
</gene>
<reference evidence="1 2" key="1">
    <citation type="submission" date="2018-11" db="EMBL/GenBank/DDBJ databases">
        <authorList>
            <consortium name="Pathogen Informatics"/>
        </authorList>
    </citation>
    <scope>NUCLEOTIDE SEQUENCE [LARGE SCALE GENOMIC DNA]</scope>
    <source>
        <strain evidence="1 2">Zambia</strain>
    </source>
</reference>
<dbReference type="STRING" id="48269.A0A183N919"/>
<dbReference type="EMBL" id="UZAI01020692">
    <property type="protein sequence ID" value="VDP52835.1"/>
    <property type="molecule type" value="Genomic_DNA"/>
</dbReference>